<keyword evidence="5" id="KW-1185">Reference proteome</keyword>
<dbReference type="EMBL" id="CADCXN010000047">
    <property type="protein sequence ID" value="CAA9890301.1"/>
    <property type="molecule type" value="Genomic_DNA"/>
</dbReference>
<keyword evidence="2" id="KW-1133">Transmembrane helix</keyword>
<feature type="region of interest" description="Disordered" evidence="1">
    <location>
        <begin position="1"/>
        <end position="23"/>
    </location>
</feature>
<comment type="caution">
    <text evidence="4">The sequence shown here is derived from an EMBL/GenBank/DDBJ whole genome shotgun (WGS) entry which is preliminary data.</text>
</comment>
<keyword evidence="2" id="KW-0812">Transmembrane</keyword>
<feature type="transmembrane region" description="Helical" evidence="2">
    <location>
        <begin position="48"/>
        <end position="69"/>
    </location>
</feature>
<organism evidence="4 5">
    <name type="scientific">Candidatus Methylobacter favarea</name>
    <dbReference type="NCBI Taxonomy" id="2707345"/>
    <lineage>
        <taxon>Bacteria</taxon>
        <taxon>Pseudomonadati</taxon>
        <taxon>Pseudomonadota</taxon>
        <taxon>Gammaproteobacteria</taxon>
        <taxon>Methylococcales</taxon>
        <taxon>Methylococcaceae</taxon>
        <taxon>Methylobacter</taxon>
    </lineage>
</organism>
<evidence type="ECO:0000313" key="5">
    <source>
        <dbReference type="Proteomes" id="UP000494216"/>
    </source>
</evidence>
<dbReference type="Gene3D" id="3.40.50.300">
    <property type="entry name" value="P-loop containing nucleotide triphosphate hydrolases"/>
    <property type="match status" value="1"/>
</dbReference>
<protein>
    <submittedName>
        <fullName evidence="4">Conjugal transfer protein</fullName>
    </submittedName>
</protein>
<evidence type="ECO:0000256" key="1">
    <source>
        <dbReference type="SAM" id="MobiDB-lite"/>
    </source>
</evidence>
<reference evidence="4 5" key="1">
    <citation type="submission" date="2020-02" db="EMBL/GenBank/DDBJ databases">
        <authorList>
            <person name="Hogendoorn C."/>
        </authorList>
    </citation>
    <scope>NUCLEOTIDE SEQUENCE [LARGE SCALE GENOMIC DNA]</scope>
    <source>
        <strain evidence="4">METHB21</strain>
    </source>
</reference>
<dbReference type="SUPFAM" id="SSF52540">
    <property type="entry name" value="P-loop containing nucleoside triphosphate hydrolases"/>
    <property type="match status" value="1"/>
</dbReference>
<accession>A0A8S0WI44</accession>
<gene>
    <name evidence="4" type="ORF">METHB2_20132</name>
</gene>
<feature type="domain" description="TraD/TraG TraM recognition site" evidence="3">
    <location>
        <begin position="78"/>
        <end position="168"/>
    </location>
</feature>
<evidence type="ECO:0000259" key="3">
    <source>
        <dbReference type="Pfam" id="PF12696"/>
    </source>
</evidence>
<name>A0A8S0WI44_9GAMM</name>
<evidence type="ECO:0000313" key="4">
    <source>
        <dbReference type="EMBL" id="CAA9890301.1"/>
    </source>
</evidence>
<dbReference type="InterPro" id="IPR032689">
    <property type="entry name" value="TraG-D_C"/>
</dbReference>
<dbReference type="Proteomes" id="UP000494216">
    <property type="component" value="Unassembled WGS sequence"/>
</dbReference>
<proteinExistence type="predicted"/>
<dbReference type="RefSeq" id="WP_174625248.1">
    <property type="nucleotide sequence ID" value="NZ_CADCXN010000047.1"/>
</dbReference>
<dbReference type="AlphaFoldDB" id="A0A8S0WI44"/>
<keyword evidence="2" id="KW-0472">Membrane</keyword>
<dbReference type="CDD" id="cd01127">
    <property type="entry name" value="TrwB_TraG_TraD_VirD4"/>
    <property type="match status" value="1"/>
</dbReference>
<dbReference type="Pfam" id="PF12696">
    <property type="entry name" value="TraG-D_C"/>
    <property type="match status" value="1"/>
</dbReference>
<evidence type="ECO:0000256" key="2">
    <source>
        <dbReference type="SAM" id="Phobius"/>
    </source>
</evidence>
<dbReference type="InterPro" id="IPR027417">
    <property type="entry name" value="P-loop_NTPase"/>
</dbReference>
<sequence length="187" mass="19929">MLTSGDSGDLLSPDEEDSNDHRPIFDTSNIISGKHVLYVGLDSLSDSIVSSAIGSIVLADFASVAGMIYNSGKKFGRISMFVDEAAEVVNLPFIQILNKGRGAGFQVVMATQTLPDIVARLGDEARARQVIGNCNNLITLRIKDGETQKFVVETLGQTYIKTVQQSISSGVCGPKTLLTIPAIADSH</sequence>